<dbReference type="AlphaFoldDB" id="A0A7R8UN64"/>
<name>A0A7R8UN64_HERIL</name>
<evidence type="ECO:0000259" key="2">
    <source>
        <dbReference type="Pfam" id="PF15998"/>
    </source>
</evidence>
<dbReference type="EMBL" id="LR899011">
    <property type="protein sequence ID" value="CAD7083798.1"/>
    <property type="molecule type" value="Genomic_DNA"/>
</dbReference>
<organism evidence="3 4">
    <name type="scientific">Hermetia illucens</name>
    <name type="common">Black soldier fly</name>
    <dbReference type="NCBI Taxonomy" id="343691"/>
    <lineage>
        <taxon>Eukaryota</taxon>
        <taxon>Metazoa</taxon>
        <taxon>Ecdysozoa</taxon>
        <taxon>Arthropoda</taxon>
        <taxon>Hexapoda</taxon>
        <taxon>Insecta</taxon>
        <taxon>Pterygota</taxon>
        <taxon>Neoptera</taxon>
        <taxon>Endopterygota</taxon>
        <taxon>Diptera</taxon>
        <taxon>Brachycera</taxon>
        <taxon>Stratiomyomorpha</taxon>
        <taxon>Stratiomyidae</taxon>
        <taxon>Hermetiinae</taxon>
        <taxon>Hermetia</taxon>
    </lineage>
</organism>
<evidence type="ECO:0000256" key="1">
    <source>
        <dbReference type="SAM" id="SignalP"/>
    </source>
</evidence>
<protein>
    <recommendedName>
        <fullName evidence="2">DUF4773 domain-containing protein</fullName>
    </recommendedName>
</protein>
<feature type="chain" id="PRO_5031309630" description="DUF4773 domain-containing protein" evidence="1">
    <location>
        <begin position="25"/>
        <end position="225"/>
    </location>
</feature>
<accession>A0A7R8UN64</accession>
<gene>
    <name evidence="3" type="ORF">HERILL_LOCUS6729</name>
</gene>
<feature type="domain" description="DUF4773" evidence="2">
    <location>
        <begin position="62"/>
        <end position="179"/>
    </location>
</feature>
<sequence>MPRLHVWIIALGIIVCLKISFNAGYDGGLIFYDPVTKQKLLPPIVTASKYGSNLRMPFMGQPCTCQGKECGCCVGMKIDFLDFDQRMCANVTYRPRDLEMELDIILNRKAVIMYKLSAHNPPPFCIPVPLPIPVNLCMQVYDIQTVGTNLHLCMKWIVKVLSNDIFMLHFNCIEVGTDGIHLAKPSGGQSMGTSIGDEQVNSHIFDHVNFDRRRSIHCNSRKRWF</sequence>
<dbReference type="InParanoid" id="A0A7R8UN64"/>
<dbReference type="Proteomes" id="UP000594454">
    <property type="component" value="Chromosome 3"/>
</dbReference>
<dbReference type="InterPro" id="IPR031941">
    <property type="entry name" value="DUF4773"/>
</dbReference>
<dbReference type="OMA" id="MDVTDFS"/>
<evidence type="ECO:0000313" key="3">
    <source>
        <dbReference type="EMBL" id="CAD7083798.1"/>
    </source>
</evidence>
<dbReference type="PANTHER" id="PTHR36299:SF4">
    <property type="entry name" value="GH07892P-RELATED"/>
    <property type="match status" value="1"/>
</dbReference>
<reference evidence="3 4" key="1">
    <citation type="submission" date="2020-11" db="EMBL/GenBank/DDBJ databases">
        <authorList>
            <person name="Wallbank WR R."/>
            <person name="Pardo Diaz C."/>
            <person name="Kozak K."/>
            <person name="Martin S."/>
            <person name="Jiggins C."/>
            <person name="Moest M."/>
            <person name="Warren A I."/>
            <person name="Generalovic N T."/>
            <person name="Byers J.R.P. K."/>
            <person name="Montejo-Kovacevich G."/>
            <person name="Yen C E."/>
        </authorList>
    </citation>
    <scope>NUCLEOTIDE SEQUENCE [LARGE SCALE GENOMIC DNA]</scope>
</reference>
<dbReference type="Pfam" id="PF15998">
    <property type="entry name" value="DUF4773"/>
    <property type="match status" value="1"/>
</dbReference>
<dbReference type="PANTHER" id="PTHR36299">
    <property type="entry name" value="AGAP008005-PA"/>
    <property type="match status" value="1"/>
</dbReference>
<keyword evidence="4" id="KW-1185">Reference proteome</keyword>
<feature type="signal peptide" evidence="1">
    <location>
        <begin position="1"/>
        <end position="24"/>
    </location>
</feature>
<dbReference type="OrthoDB" id="5952164at2759"/>
<proteinExistence type="predicted"/>
<keyword evidence="1" id="KW-0732">Signal</keyword>
<evidence type="ECO:0000313" key="4">
    <source>
        <dbReference type="Proteomes" id="UP000594454"/>
    </source>
</evidence>